<dbReference type="GO" id="GO:0005096">
    <property type="term" value="F:GTPase activator activity"/>
    <property type="evidence" value="ECO:0007669"/>
    <property type="project" value="TreeGrafter"/>
</dbReference>
<evidence type="ECO:0000313" key="4">
    <source>
        <dbReference type="Proteomes" id="UP000663851"/>
    </source>
</evidence>
<feature type="region of interest" description="Disordered" evidence="1">
    <location>
        <begin position="427"/>
        <end position="540"/>
    </location>
</feature>
<feature type="compositionally biased region" description="Polar residues" evidence="1">
    <location>
        <begin position="486"/>
        <end position="500"/>
    </location>
</feature>
<dbReference type="GO" id="GO:0005643">
    <property type="term" value="C:nuclear pore"/>
    <property type="evidence" value="ECO:0007669"/>
    <property type="project" value="TreeGrafter"/>
</dbReference>
<dbReference type="AlphaFoldDB" id="A0A820VH24"/>
<feature type="domain" description="RanBD1" evidence="2">
    <location>
        <begin position="291"/>
        <end position="426"/>
    </location>
</feature>
<gene>
    <name evidence="3" type="ORF">HFQ381_LOCUS27746</name>
</gene>
<dbReference type="GO" id="GO:0005737">
    <property type="term" value="C:cytoplasm"/>
    <property type="evidence" value="ECO:0007669"/>
    <property type="project" value="TreeGrafter"/>
</dbReference>
<dbReference type="EMBL" id="CAJOBO010003695">
    <property type="protein sequence ID" value="CAF4500715.1"/>
    <property type="molecule type" value="Genomic_DNA"/>
</dbReference>
<dbReference type="GO" id="GO:0006913">
    <property type="term" value="P:nucleocytoplasmic transport"/>
    <property type="evidence" value="ECO:0007669"/>
    <property type="project" value="InterPro"/>
</dbReference>
<dbReference type="InterPro" id="IPR045255">
    <property type="entry name" value="RanBP1-like"/>
</dbReference>
<dbReference type="PROSITE" id="PS50196">
    <property type="entry name" value="RANBD1"/>
    <property type="match status" value="1"/>
</dbReference>
<dbReference type="PANTHER" id="PTHR23138">
    <property type="entry name" value="RAN BINDING PROTEIN"/>
    <property type="match status" value="1"/>
</dbReference>
<dbReference type="Pfam" id="PF00638">
    <property type="entry name" value="Ran_BP1"/>
    <property type="match status" value="1"/>
</dbReference>
<feature type="region of interest" description="Disordered" evidence="1">
    <location>
        <begin position="93"/>
        <end position="128"/>
    </location>
</feature>
<dbReference type="InterPro" id="IPR011993">
    <property type="entry name" value="PH-like_dom_sf"/>
</dbReference>
<organism evidence="3 4">
    <name type="scientific">Rotaria socialis</name>
    <dbReference type="NCBI Taxonomy" id="392032"/>
    <lineage>
        <taxon>Eukaryota</taxon>
        <taxon>Metazoa</taxon>
        <taxon>Spiralia</taxon>
        <taxon>Gnathifera</taxon>
        <taxon>Rotifera</taxon>
        <taxon>Eurotatoria</taxon>
        <taxon>Bdelloidea</taxon>
        <taxon>Philodinida</taxon>
        <taxon>Philodinidae</taxon>
        <taxon>Rotaria</taxon>
    </lineage>
</organism>
<dbReference type="PANTHER" id="PTHR23138:SF87">
    <property type="entry name" value="E3 SUMO-PROTEIN LIGASE RANBP2"/>
    <property type="match status" value="1"/>
</dbReference>
<feature type="compositionally biased region" description="Basic and acidic residues" evidence="1">
    <location>
        <begin position="439"/>
        <end position="456"/>
    </location>
</feature>
<proteinExistence type="predicted"/>
<sequence length="736" mass="78981">MSAPPSKPSQPTATTFNERLNEQLINCLNVQTNVIQNLSQYSQHISLQLFEIKNIVEILSNRVLALQQQQQQPYFAPSPYAASYYPNYMPQQPMPVSHPPASTHPHPAPPVPFSVQPPPPPQQQQPVPIRQPAMTTAATSSNFPFFPTAPANPPTSLPSSTPSFQFSTPAVVSSSQTINTNSLPALATTTSPSKSFFSNLPKFSMTDTTTKPPSLLSTIVPTTTATTTNNTNEKSSNSSPFMFGTNNMTSTFGTAVLSTGSSNTSIVKPETNVDDEGDGGGEDESYEPNVSFKPIIQLSAVEVKTGEEDENVLFCERGKLYRFDSGTNQMKERGTGEMKILQHKATHVCRVLMRREQVLKICANHQITSQMDLKVHQGSANAFIWSAMDFADGEAKHETLCIRFKTDEQAKNFQKVFNEAKEINTKKTGDVPSVGKISLNDETKSKPSINDDDKTAIKNQTDAVKNDVKVTTPQSQSTTSAPKTPLSSSENIKFSFTNSDKTQSQLQKQSSTTKEEKSSVESSSPAPNATSPYDSKPSIFGNFNGNSNTSIFGASTPTNNTSSSIFGASATFKPNTNNIGFSFPGFGNAPATSAAAPPTNGFQFSSPSTPSSSTNAVAPFSFGAALASASTNKPVFGNSPKFSFSDVAKQSPTLNDKTSSSGADQRVFAGQGSLIFGTNVANTSIKATNNNDDDEGDGGGEDESYEPNVSFKPIVQLSAVEVKTGEEDENVLFCER</sequence>
<dbReference type="CDD" id="cd13179">
    <property type="entry name" value="RanBD_RanBP1"/>
    <property type="match status" value="1"/>
</dbReference>
<dbReference type="InterPro" id="IPR000156">
    <property type="entry name" value="Ran_bind_dom"/>
</dbReference>
<evidence type="ECO:0000259" key="2">
    <source>
        <dbReference type="PROSITE" id="PS50196"/>
    </source>
</evidence>
<evidence type="ECO:0000256" key="1">
    <source>
        <dbReference type="SAM" id="MobiDB-lite"/>
    </source>
</evidence>
<feature type="compositionally biased region" description="Low complexity" evidence="1">
    <location>
        <begin position="469"/>
        <end position="485"/>
    </location>
</feature>
<reference evidence="3" key="1">
    <citation type="submission" date="2021-02" db="EMBL/GenBank/DDBJ databases">
        <authorList>
            <person name="Nowell W R."/>
        </authorList>
    </citation>
    <scope>NUCLEOTIDE SEQUENCE</scope>
</reference>
<protein>
    <recommendedName>
        <fullName evidence="2">RanBD1 domain-containing protein</fullName>
    </recommendedName>
</protein>
<comment type="caution">
    <text evidence="3">The sequence shown here is derived from an EMBL/GenBank/DDBJ whole genome shotgun (WGS) entry which is preliminary data.</text>
</comment>
<dbReference type="FunFam" id="2.30.29.30:FF:000018">
    <property type="entry name" value="E3 SUMO-protein ligase RanBP2"/>
    <property type="match status" value="1"/>
</dbReference>
<dbReference type="Proteomes" id="UP000663851">
    <property type="component" value="Unassembled WGS sequence"/>
</dbReference>
<feature type="region of interest" description="Disordered" evidence="1">
    <location>
        <begin position="684"/>
        <end position="709"/>
    </location>
</feature>
<feature type="non-terminal residue" evidence="3">
    <location>
        <position position="736"/>
    </location>
</feature>
<dbReference type="Gene3D" id="2.30.29.30">
    <property type="entry name" value="Pleckstrin-homology domain (PH domain)/Phosphotyrosine-binding domain (PTB)"/>
    <property type="match status" value="2"/>
</dbReference>
<dbReference type="SUPFAM" id="SSF50729">
    <property type="entry name" value="PH domain-like"/>
    <property type="match status" value="1"/>
</dbReference>
<feature type="region of interest" description="Disordered" evidence="1">
    <location>
        <begin position="260"/>
        <end position="288"/>
    </location>
</feature>
<name>A0A820VH24_9BILA</name>
<feature type="compositionally biased region" description="Acidic residues" evidence="1">
    <location>
        <begin position="691"/>
        <end position="705"/>
    </location>
</feature>
<dbReference type="SMART" id="SM00160">
    <property type="entry name" value="RanBD"/>
    <property type="match status" value="1"/>
</dbReference>
<feature type="compositionally biased region" description="Acidic residues" evidence="1">
    <location>
        <begin position="272"/>
        <end position="286"/>
    </location>
</feature>
<feature type="compositionally biased region" description="Low complexity" evidence="1">
    <location>
        <begin position="501"/>
        <end position="512"/>
    </location>
</feature>
<accession>A0A820VH24</accession>
<dbReference type="InterPro" id="IPR045256">
    <property type="entry name" value="RanBP1_RanBD"/>
</dbReference>
<feature type="compositionally biased region" description="Pro residues" evidence="1">
    <location>
        <begin position="106"/>
        <end position="123"/>
    </location>
</feature>
<evidence type="ECO:0000313" key="3">
    <source>
        <dbReference type="EMBL" id="CAF4500715.1"/>
    </source>
</evidence>